<dbReference type="AlphaFoldDB" id="A0A6V2VC67"/>
<name>A0A6V2VC67_HETAK</name>
<dbReference type="InterPro" id="IPR027417">
    <property type="entry name" value="P-loop_NTPase"/>
</dbReference>
<dbReference type="SUPFAM" id="SSF52540">
    <property type="entry name" value="P-loop containing nucleoside triphosphate hydrolases"/>
    <property type="match status" value="1"/>
</dbReference>
<dbReference type="Pfam" id="PF00685">
    <property type="entry name" value="Sulfotransfer_1"/>
    <property type="match status" value="1"/>
</dbReference>
<reference evidence="4" key="1">
    <citation type="submission" date="2021-01" db="EMBL/GenBank/DDBJ databases">
        <authorList>
            <person name="Corre E."/>
            <person name="Pelletier E."/>
            <person name="Niang G."/>
            <person name="Scheremetjew M."/>
            <person name="Finn R."/>
            <person name="Kale V."/>
            <person name="Holt S."/>
            <person name="Cochrane G."/>
            <person name="Meng A."/>
            <person name="Brown T."/>
            <person name="Cohen L."/>
        </authorList>
    </citation>
    <scope>NUCLEOTIDE SEQUENCE</scope>
    <source>
        <strain evidence="4">CCMP3107</strain>
    </source>
</reference>
<comment type="similarity">
    <text evidence="1">Belongs to the sulfotransferase 1 family.</text>
</comment>
<feature type="domain" description="Sulfotransferase" evidence="3">
    <location>
        <begin position="85"/>
        <end position="319"/>
    </location>
</feature>
<dbReference type="PROSITE" id="PS51257">
    <property type="entry name" value="PROKAR_LIPOPROTEIN"/>
    <property type="match status" value="1"/>
</dbReference>
<dbReference type="Gene3D" id="3.40.50.300">
    <property type="entry name" value="P-loop containing nucleotide triphosphate hydrolases"/>
    <property type="match status" value="1"/>
</dbReference>
<keyword evidence="2" id="KW-0808">Transferase</keyword>
<dbReference type="PANTHER" id="PTHR11783">
    <property type="entry name" value="SULFOTRANSFERASE SULT"/>
    <property type="match status" value="1"/>
</dbReference>
<protein>
    <recommendedName>
        <fullName evidence="3">Sulfotransferase domain-containing protein</fullName>
    </recommendedName>
</protein>
<accession>A0A6V2VC67</accession>
<evidence type="ECO:0000256" key="1">
    <source>
        <dbReference type="ARBA" id="ARBA00005771"/>
    </source>
</evidence>
<gene>
    <name evidence="4" type="ORF">HAKA00212_LOCUS5935</name>
</gene>
<dbReference type="EMBL" id="HBIU01013044">
    <property type="protein sequence ID" value="CAE0627257.1"/>
    <property type="molecule type" value="Transcribed_RNA"/>
</dbReference>
<sequence length="339" mass="38577">MGGAAKVVAEDKLAIGVALVLVGCFLLQIVDGIALSSCNAYNDECCDFFDDSAHSCECFKPMNDRDPHSRLLCSNDGDSVTYVMKGIPKSGTTWLDVLTGNMIRAACPLQNGTETNTCTLTTSLCLNQVVPRDKFKLHWNGVTKVDYAVCDHNKHLGIKDGSFERTIWIIRDPRDQAISSHFWNGGKRPISVGVAKKELQRSIQSFKEWYGSVRKQKHRDILIFRYEELNQGNKHILQQIYDFFGISCTVPLTNELATHIFEISSFENMKAKEKNNTLLEPSRHKKHQGHPKVRSGKNYGYRHEHPPAFVAQADWLFQQDPLLNRIFESYRIRCHDDKE</sequence>
<evidence type="ECO:0000259" key="3">
    <source>
        <dbReference type="Pfam" id="PF00685"/>
    </source>
</evidence>
<dbReference type="GO" id="GO:0008146">
    <property type="term" value="F:sulfotransferase activity"/>
    <property type="evidence" value="ECO:0007669"/>
    <property type="project" value="InterPro"/>
</dbReference>
<proteinExistence type="inferred from homology"/>
<organism evidence="4">
    <name type="scientific">Heterosigma akashiwo</name>
    <name type="common">Chromophytic alga</name>
    <name type="synonym">Heterosigma carterae</name>
    <dbReference type="NCBI Taxonomy" id="2829"/>
    <lineage>
        <taxon>Eukaryota</taxon>
        <taxon>Sar</taxon>
        <taxon>Stramenopiles</taxon>
        <taxon>Ochrophyta</taxon>
        <taxon>Raphidophyceae</taxon>
        <taxon>Chattonellales</taxon>
        <taxon>Chattonellaceae</taxon>
        <taxon>Heterosigma</taxon>
    </lineage>
</organism>
<evidence type="ECO:0000313" key="4">
    <source>
        <dbReference type="EMBL" id="CAE0627257.1"/>
    </source>
</evidence>
<dbReference type="InterPro" id="IPR000863">
    <property type="entry name" value="Sulfotransferase_dom"/>
</dbReference>
<evidence type="ECO:0000256" key="2">
    <source>
        <dbReference type="ARBA" id="ARBA00022679"/>
    </source>
</evidence>